<name>A0A5S9IUN3_UABAM</name>
<organism evidence="2 3">
    <name type="scientific">Uabimicrobium amorphum</name>
    <dbReference type="NCBI Taxonomy" id="2596890"/>
    <lineage>
        <taxon>Bacteria</taxon>
        <taxon>Pseudomonadati</taxon>
        <taxon>Planctomycetota</taxon>
        <taxon>Candidatus Uabimicrobiia</taxon>
        <taxon>Candidatus Uabimicrobiales</taxon>
        <taxon>Candidatus Uabimicrobiaceae</taxon>
        <taxon>Candidatus Uabimicrobium</taxon>
    </lineage>
</organism>
<dbReference type="Proteomes" id="UP000326354">
    <property type="component" value="Chromosome"/>
</dbReference>
<dbReference type="RefSeq" id="WP_151970941.1">
    <property type="nucleotide sequence ID" value="NZ_AP019860.1"/>
</dbReference>
<dbReference type="AlphaFoldDB" id="A0A5S9IUN3"/>
<evidence type="ECO:0000313" key="2">
    <source>
        <dbReference type="EMBL" id="BBM86905.1"/>
    </source>
</evidence>
<dbReference type="KEGG" id="uam:UABAM_05307"/>
<dbReference type="SUPFAM" id="SSF88713">
    <property type="entry name" value="Glycoside hydrolase/deacetylase"/>
    <property type="match status" value="1"/>
</dbReference>
<feature type="domain" description="NodB homology" evidence="1">
    <location>
        <begin position="29"/>
        <end position="124"/>
    </location>
</feature>
<evidence type="ECO:0000259" key="1">
    <source>
        <dbReference type="Pfam" id="PF01522"/>
    </source>
</evidence>
<keyword evidence="3" id="KW-1185">Reference proteome</keyword>
<reference evidence="2 3" key="1">
    <citation type="submission" date="2019-08" db="EMBL/GenBank/DDBJ databases">
        <title>Complete genome sequence of Candidatus Uab amorphum.</title>
        <authorList>
            <person name="Shiratori T."/>
            <person name="Suzuki S."/>
            <person name="Kakizawa Y."/>
            <person name="Ishida K."/>
        </authorList>
    </citation>
    <scope>NUCLEOTIDE SEQUENCE [LARGE SCALE GENOMIC DNA]</scope>
    <source>
        <strain evidence="2 3">SRT547</strain>
    </source>
</reference>
<dbReference type="GO" id="GO:0016810">
    <property type="term" value="F:hydrolase activity, acting on carbon-nitrogen (but not peptide) bonds"/>
    <property type="evidence" value="ECO:0007669"/>
    <property type="project" value="InterPro"/>
</dbReference>
<dbReference type="InterPro" id="IPR002509">
    <property type="entry name" value="NODB_dom"/>
</dbReference>
<accession>A0A5S9IUN3</accession>
<dbReference type="EMBL" id="AP019860">
    <property type="protein sequence ID" value="BBM86905.1"/>
    <property type="molecule type" value="Genomic_DNA"/>
</dbReference>
<dbReference type="Gene3D" id="3.20.20.370">
    <property type="entry name" value="Glycoside hydrolase/deacetylase"/>
    <property type="match status" value="1"/>
</dbReference>
<evidence type="ECO:0000313" key="3">
    <source>
        <dbReference type="Proteomes" id="UP000326354"/>
    </source>
</evidence>
<dbReference type="GO" id="GO:0005975">
    <property type="term" value="P:carbohydrate metabolic process"/>
    <property type="evidence" value="ECO:0007669"/>
    <property type="project" value="InterPro"/>
</dbReference>
<dbReference type="OrthoDB" id="6253552at2"/>
<sequence>MICLSGDLHHTTLQTGNQKCCDITELETAQLFLKMLEEAQVKVTFFISGKCFAEEWGLTKSICESDFVEIGGHNYSCFTPEIVHRVWNKLVHSYNGPLWVQRRDAKKTMDIIRKKTGRTIKSWRNHMYMHGPFTEKALWQSGIKICSDGVKKDSNGPILHPSGIYNFPLNVMPDHEHLFHAERTPEYVEWFKKRYNWSDDYGPDSYYIEEWTERVLDELKAHERDGIISNMIIHPITMYLCDKFAGFRKILDFISGCETVFMSEILEQQMQKNGEQQ</sequence>
<proteinExistence type="predicted"/>
<gene>
    <name evidence="2" type="ORF">UABAM_05307</name>
</gene>
<dbReference type="Pfam" id="PF01522">
    <property type="entry name" value="Polysacc_deac_1"/>
    <property type="match status" value="1"/>
</dbReference>
<protein>
    <recommendedName>
        <fullName evidence="1">NodB homology domain-containing protein</fullName>
    </recommendedName>
</protein>
<dbReference type="InterPro" id="IPR011330">
    <property type="entry name" value="Glyco_hydro/deAcase_b/a-brl"/>
</dbReference>